<proteinExistence type="predicted"/>
<dbReference type="Pfam" id="PF02698">
    <property type="entry name" value="DUF218"/>
    <property type="match status" value="1"/>
</dbReference>
<evidence type="ECO:0000313" key="4">
    <source>
        <dbReference type="Proteomes" id="UP000323142"/>
    </source>
</evidence>
<dbReference type="InterPro" id="IPR014729">
    <property type="entry name" value="Rossmann-like_a/b/a_fold"/>
</dbReference>
<dbReference type="GO" id="GO:0000270">
    <property type="term" value="P:peptidoglycan metabolic process"/>
    <property type="evidence" value="ECO:0007669"/>
    <property type="project" value="TreeGrafter"/>
</dbReference>
<evidence type="ECO:0000313" key="3">
    <source>
        <dbReference type="EMBL" id="KAA2237992.1"/>
    </source>
</evidence>
<dbReference type="CDD" id="cd06259">
    <property type="entry name" value="YdcF-like"/>
    <property type="match status" value="1"/>
</dbReference>
<gene>
    <name evidence="3" type="ORF">F0L46_06895</name>
</gene>
<dbReference type="PANTHER" id="PTHR30336">
    <property type="entry name" value="INNER MEMBRANE PROTEIN, PROBABLE PERMEASE"/>
    <property type="match status" value="1"/>
</dbReference>
<dbReference type="InterPro" id="IPR051599">
    <property type="entry name" value="Cell_Envelope_Assoc"/>
</dbReference>
<dbReference type="Gene3D" id="3.40.50.620">
    <property type="entry name" value="HUPs"/>
    <property type="match status" value="1"/>
</dbReference>
<accession>A0A5B2VI16</accession>
<reference evidence="3 4" key="2">
    <citation type="submission" date="2019-09" db="EMBL/GenBank/DDBJ databases">
        <authorList>
            <person name="Jin C."/>
        </authorList>
    </citation>
    <scope>NUCLEOTIDE SEQUENCE [LARGE SCALE GENOMIC DNA]</scope>
    <source>
        <strain evidence="3 4">BN140002</strain>
    </source>
</reference>
<name>A0A5B2VI16_9HYPH</name>
<dbReference type="GO" id="GO:0005886">
    <property type="term" value="C:plasma membrane"/>
    <property type="evidence" value="ECO:0007669"/>
    <property type="project" value="TreeGrafter"/>
</dbReference>
<protein>
    <submittedName>
        <fullName evidence="3">YdcF family protein</fullName>
    </submittedName>
</protein>
<dbReference type="PANTHER" id="PTHR30336:SF4">
    <property type="entry name" value="ENVELOPE BIOGENESIS FACTOR ELYC"/>
    <property type="match status" value="1"/>
</dbReference>
<keyword evidence="4" id="KW-1185">Reference proteome</keyword>
<keyword evidence="1" id="KW-0472">Membrane</keyword>
<dbReference type="GO" id="GO:0043164">
    <property type="term" value="P:Gram-negative-bacterium-type cell wall biogenesis"/>
    <property type="evidence" value="ECO:0007669"/>
    <property type="project" value="TreeGrafter"/>
</dbReference>
<dbReference type="EMBL" id="VUOA01000016">
    <property type="protein sequence ID" value="KAA2237992.1"/>
    <property type="molecule type" value="Genomic_DNA"/>
</dbReference>
<evidence type="ECO:0000259" key="2">
    <source>
        <dbReference type="Pfam" id="PF02698"/>
    </source>
</evidence>
<sequence>MFYYLSNIAWFFATPSNLVASLILLGLALALVGRTRRAGFGLAVTAAIGLLVMGLSPLGTLLILPLEQRFPAFQDDGRPVDGVVVLGGAVQAEETVRRGQLTVNEAGERFIAALDLGRRYPGARILLSGGSGALLVDEPPEADITADYLVRLGLPRDRLVLENRSRTTAENAVFSRRIADPKPGERWLLVTSAWHMPRSVAAFRKAGFPVTAYPVDYRTTGTGDLLPFAFVSEGLRRVDVAAKEWAGLVGYYVGGRTGELFPSPSSGVAAAMR</sequence>
<evidence type="ECO:0000256" key="1">
    <source>
        <dbReference type="SAM" id="Phobius"/>
    </source>
</evidence>
<dbReference type="OrthoDB" id="9809813at2"/>
<dbReference type="AlphaFoldDB" id="A0A5B2VI16"/>
<dbReference type="RefSeq" id="WP_149816324.1">
    <property type="nucleotide sequence ID" value="NZ_VUOA01000016.1"/>
</dbReference>
<feature type="transmembrane region" description="Helical" evidence="1">
    <location>
        <begin position="40"/>
        <end position="64"/>
    </location>
</feature>
<keyword evidence="1" id="KW-0812">Transmembrane</keyword>
<keyword evidence="1" id="KW-1133">Transmembrane helix</keyword>
<reference evidence="3 4" key="1">
    <citation type="submission" date="2019-09" db="EMBL/GenBank/DDBJ databases">
        <title>Salinarimonas rosea gen. nov., sp. nov., a new member of the a-2 subgroup of the Proteobacteria.</title>
        <authorList>
            <person name="Liu J."/>
        </authorList>
    </citation>
    <scope>NUCLEOTIDE SEQUENCE [LARGE SCALE GENOMIC DNA]</scope>
    <source>
        <strain evidence="3 4">BN140002</strain>
    </source>
</reference>
<dbReference type="InterPro" id="IPR003848">
    <property type="entry name" value="DUF218"/>
</dbReference>
<comment type="caution">
    <text evidence="3">The sequence shown here is derived from an EMBL/GenBank/DDBJ whole genome shotgun (WGS) entry which is preliminary data.</text>
</comment>
<dbReference type="Proteomes" id="UP000323142">
    <property type="component" value="Unassembled WGS sequence"/>
</dbReference>
<feature type="domain" description="DUF218" evidence="2">
    <location>
        <begin position="81"/>
        <end position="247"/>
    </location>
</feature>
<feature type="transmembrane region" description="Helical" evidence="1">
    <location>
        <begin position="12"/>
        <end position="33"/>
    </location>
</feature>
<organism evidence="3 4">
    <name type="scientific">Salinarimonas soli</name>
    <dbReference type="NCBI Taxonomy" id="1638099"/>
    <lineage>
        <taxon>Bacteria</taxon>
        <taxon>Pseudomonadati</taxon>
        <taxon>Pseudomonadota</taxon>
        <taxon>Alphaproteobacteria</taxon>
        <taxon>Hyphomicrobiales</taxon>
        <taxon>Salinarimonadaceae</taxon>
        <taxon>Salinarimonas</taxon>
    </lineage>
</organism>